<feature type="region of interest" description="Disordered" evidence="1">
    <location>
        <begin position="66"/>
        <end position="165"/>
    </location>
</feature>
<evidence type="ECO:0000313" key="3">
    <source>
        <dbReference type="Proteomes" id="UP000245768"/>
    </source>
</evidence>
<gene>
    <name evidence="2" type="ORF">FA10DRAFT_293243</name>
</gene>
<dbReference type="RefSeq" id="XP_025379655.1">
    <property type="nucleotide sequence ID" value="XM_025524415.1"/>
</dbReference>
<dbReference type="InParanoid" id="A0A316YSS2"/>
<dbReference type="GeneID" id="37046331"/>
<name>A0A316YSS2_9BASI</name>
<feature type="compositionally biased region" description="Basic and acidic residues" evidence="1">
    <location>
        <begin position="107"/>
        <end position="116"/>
    </location>
</feature>
<evidence type="ECO:0000313" key="2">
    <source>
        <dbReference type="EMBL" id="PWN92457.1"/>
    </source>
</evidence>
<feature type="non-terminal residue" evidence="2">
    <location>
        <position position="1"/>
    </location>
</feature>
<feature type="region of interest" description="Disordered" evidence="1">
    <location>
        <begin position="213"/>
        <end position="248"/>
    </location>
</feature>
<feature type="compositionally biased region" description="Low complexity" evidence="1">
    <location>
        <begin position="75"/>
        <end position="90"/>
    </location>
</feature>
<accession>A0A316YSS2</accession>
<organism evidence="2 3">
    <name type="scientific">Acaromyces ingoldii</name>
    <dbReference type="NCBI Taxonomy" id="215250"/>
    <lineage>
        <taxon>Eukaryota</taxon>
        <taxon>Fungi</taxon>
        <taxon>Dikarya</taxon>
        <taxon>Basidiomycota</taxon>
        <taxon>Ustilaginomycotina</taxon>
        <taxon>Exobasidiomycetes</taxon>
        <taxon>Exobasidiales</taxon>
        <taxon>Cryptobasidiaceae</taxon>
        <taxon>Acaromyces</taxon>
    </lineage>
</organism>
<dbReference type="Proteomes" id="UP000245768">
    <property type="component" value="Unassembled WGS sequence"/>
</dbReference>
<protein>
    <submittedName>
        <fullName evidence="2">Uncharacterized protein</fullName>
    </submittedName>
</protein>
<dbReference type="AlphaFoldDB" id="A0A316YSS2"/>
<evidence type="ECO:0000256" key="1">
    <source>
        <dbReference type="SAM" id="MobiDB-lite"/>
    </source>
</evidence>
<dbReference type="EMBL" id="KZ819635">
    <property type="protein sequence ID" value="PWN92457.1"/>
    <property type="molecule type" value="Genomic_DNA"/>
</dbReference>
<proteinExistence type="predicted"/>
<keyword evidence="3" id="KW-1185">Reference proteome</keyword>
<sequence length="523" mass="57189">PQPHGSRRGACWVAIPPRDTHLPPYHGHRSRCTVTAVSSELLFLFSINTLLVMAPKSKVLQTFPAVPSGRSVSGAASRPSRSTPYSRPASQEPVESAAAGKSADALRNSKSDEERAQQYQAFVARTDDLPCGPLSPSGEEDLYSMPDGGKPPPEASSGVDEHEATGSIHHEGTAASQLVSQVADWVAFVAADPYLNGSDKVVDPLCCWSRPKEHHGNGPNLSMEPAGAPTIPFADLPPHEPPGLGDRGVPTRFATEFKSKSKSSAGSYLKAASSLPIPIGEVRFACHPSLKFGDTSKHLVDYSCEIAVRLCDHVKADVSNASKEAFLQNVIRLFCFNKGALRLVDIVYPCNAPNLSNLDLVVGGRAAVFIGYGPRCAAHHAVVGLWVPSGPHFDFQQLAHALNDRFKPYAEVIDLWAIRYIAENPPSKQHTDAPIWIGEVRALIEVHSPAGQLATKFTQKEYLQYLPGYLRWGDRSVRLSFLHRFPHCTFCRADYEDGPTPFARHERWECTRAVCGRYRRPVH</sequence>
<reference evidence="2 3" key="1">
    <citation type="journal article" date="2018" name="Mol. Biol. Evol.">
        <title>Broad Genomic Sampling Reveals a Smut Pathogenic Ancestry of the Fungal Clade Ustilaginomycotina.</title>
        <authorList>
            <person name="Kijpornyongpan T."/>
            <person name="Mondo S.J."/>
            <person name="Barry K."/>
            <person name="Sandor L."/>
            <person name="Lee J."/>
            <person name="Lipzen A."/>
            <person name="Pangilinan J."/>
            <person name="LaButti K."/>
            <person name="Hainaut M."/>
            <person name="Henrissat B."/>
            <person name="Grigoriev I.V."/>
            <person name="Spatafora J.W."/>
            <person name="Aime M.C."/>
        </authorList>
    </citation>
    <scope>NUCLEOTIDE SEQUENCE [LARGE SCALE GENOMIC DNA]</scope>
    <source>
        <strain evidence="2 3">MCA 4198</strain>
    </source>
</reference>